<keyword evidence="4" id="KW-0547">Nucleotide-binding</keyword>
<evidence type="ECO:0000256" key="7">
    <source>
        <dbReference type="ARBA" id="ARBA00023136"/>
    </source>
</evidence>
<keyword evidence="12" id="KW-1185">Reference proteome</keyword>
<evidence type="ECO:0000256" key="5">
    <source>
        <dbReference type="ARBA" id="ARBA00022840"/>
    </source>
</evidence>
<feature type="transmembrane region" description="Helical" evidence="8">
    <location>
        <begin position="154"/>
        <end position="178"/>
    </location>
</feature>
<dbReference type="PROSITE" id="PS50893">
    <property type="entry name" value="ABC_TRANSPORTER_2"/>
    <property type="match status" value="1"/>
</dbReference>
<accession>A0ABU8TFX0</accession>
<evidence type="ECO:0000256" key="1">
    <source>
        <dbReference type="ARBA" id="ARBA00004651"/>
    </source>
</evidence>
<dbReference type="Pfam" id="PF00664">
    <property type="entry name" value="ABC_membrane"/>
    <property type="match status" value="1"/>
</dbReference>
<dbReference type="InterPro" id="IPR003439">
    <property type="entry name" value="ABC_transporter-like_ATP-bd"/>
</dbReference>
<name>A0ABU8TFX0_9HYPH</name>
<organism evidence="11 12">
    <name type="scientific">Roseibium algae</name>
    <dbReference type="NCBI Taxonomy" id="3123038"/>
    <lineage>
        <taxon>Bacteria</taxon>
        <taxon>Pseudomonadati</taxon>
        <taxon>Pseudomonadota</taxon>
        <taxon>Alphaproteobacteria</taxon>
        <taxon>Hyphomicrobiales</taxon>
        <taxon>Stappiaceae</taxon>
        <taxon>Roseibium</taxon>
    </lineage>
</organism>
<dbReference type="InterPro" id="IPR010128">
    <property type="entry name" value="ATPase_T1SS_PrtD-like"/>
</dbReference>
<evidence type="ECO:0000313" key="12">
    <source>
        <dbReference type="Proteomes" id="UP001385499"/>
    </source>
</evidence>
<dbReference type="InterPro" id="IPR039421">
    <property type="entry name" value="Type_1_exporter"/>
</dbReference>
<dbReference type="Proteomes" id="UP001385499">
    <property type="component" value="Unassembled WGS sequence"/>
</dbReference>
<comment type="similarity">
    <text evidence="2">Belongs to the ABC transporter superfamily.</text>
</comment>
<dbReference type="Gene3D" id="3.40.50.300">
    <property type="entry name" value="P-loop containing nucleotide triphosphate hydrolases"/>
    <property type="match status" value="1"/>
</dbReference>
<dbReference type="SUPFAM" id="SSF90123">
    <property type="entry name" value="ABC transporter transmembrane region"/>
    <property type="match status" value="1"/>
</dbReference>
<dbReference type="InterPro" id="IPR003593">
    <property type="entry name" value="AAA+_ATPase"/>
</dbReference>
<keyword evidence="3 8" id="KW-0812">Transmembrane</keyword>
<dbReference type="InterPro" id="IPR027417">
    <property type="entry name" value="P-loop_NTPase"/>
</dbReference>
<gene>
    <name evidence="11" type="ORF">V6575_00455</name>
</gene>
<sequence>MEKLSRREAGATFLPLKGAVVALFVTSALLNLLGLNGSLFMLQVYDRVLASGSVPTLLALCALAGVLYGFQALFDALRARMLLRLGEAFDARFSKTVLRAIARAPLSARIPGDGLQPMRDLDTARGFLSGPGLGAFFDLPWVPLYLAICFLFHFWLGVTALVGALVMFVITLSSDLAVRGPSKTAMEKGQDRSALTEAARRNSESIRAMGLEDTVYDRWQSSNSAYLAANRKSGDFGSAMNGVSRSVRQALQSAILAVGAWLVIQQEASAGVMIAASIMMGRAMSPVDTAIGHWKHFVAARQSWGRLKKLPPSFEKKVDVLTLPPPSQALQINTLTVMPPGAQIPSLVDVTFRIEAGQALGVIGASGCGKTSLARSLTGVWSSVRGDVRFDGAAIDQWKPSELGKHIGYLPQSADLFEGTISENVARFQRNAPGESVVAAAKAAGAHDFITALPKGYQTSIGIDGAGLSGGQRQRIGLARALFGDPFLLVLDEPNANLDAAGEAAVIEAVRHQRERNGIAVVIAHRPSALGSVDLILVLDNGRVKAFGPKKQVLSSVLSKPVAQKAVHGARMLNPLRVVANASETNVPPAPQPKQPENADD</sequence>
<evidence type="ECO:0000313" key="11">
    <source>
        <dbReference type="EMBL" id="MEJ8472545.1"/>
    </source>
</evidence>
<evidence type="ECO:0000259" key="9">
    <source>
        <dbReference type="PROSITE" id="PS50893"/>
    </source>
</evidence>
<feature type="domain" description="ABC transporter" evidence="9">
    <location>
        <begin position="330"/>
        <end position="566"/>
    </location>
</feature>
<dbReference type="SUPFAM" id="SSF52540">
    <property type="entry name" value="P-loop containing nucleoside triphosphate hydrolases"/>
    <property type="match status" value="1"/>
</dbReference>
<comment type="subcellular location">
    <subcellularLocation>
        <location evidence="1">Cell membrane</location>
        <topology evidence="1">Multi-pass membrane protein</topology>
    </subcellularLocation>
</comment>
<feature type="transmembrane region" description="Helical" evidence="8">
    <location>
        <begin position="54"/>
        <end position="74"/>
    </location>
</feature>
<evidence type="ECO:0000256" key="2">
    <source>
        <dbReference type="ARBA" id="ARBA00005417"/>
    </source>
</evidence>
<dbReference type="Gene3D" id="1.20.1560.10">
    <property type="entry name" value="ABC transporter type 1, transmembrane domain"/>
    <property type="match status" value="1"/>
</dbReference>
<dbReference type="EMBL" id="JBAKIA010000001">
    <property type="protein sequence ID" value="MEJ8472545.1"/>
    <property type="molecule type" value="Genomic_DNA"/>
</dbReference>
<evidence type="ECO:0000256" key="6">
    <source>
        <dbReference type="ARBA" id="ARBA00022989"/>
    </source>
</evidence>
<dbReference type="PROSITE" id="PS00211">
    <property type="entry name" value="ABC_TRANSPORTER_1"/>
    <property type="match status" value="1"/>
</dbReference>
<feature type="transmembrane region" description="Helical" evidence="8">
    <location>
        <begin position="127"/>
        <end position="148"/>
    </location>
</feature>
<evidence type="ECO:0000256" key="4">
    <source>
        <dbReference type="ARBA" id="ARBA00022741"/>
    </source>
</evidence>
<comment type="caution">
    <text evidence="11">The sequence shown here is derived from an EMBL/GenBank/DDBJ whole genome shotgun (WGS) entry which is preliminary data.</text>
</comment>
<dbReference type="PANTHER" id="PTHR24221">
    <property type="entry name" value="ATP-BINDING CASSETTE SUB-FAMILY B"/>
    <property type="match status" value="1"/>
</dbReference>
<evidence type="ECO:0000256" key="8">
    <source>
        <dbReference type="SAM" id="Phobius"/>
    </source>
</evidence>
<proteinExistence type="inferred from homology"/>
<keyword evidence="5" id="KW-0067">ATP-binding</keyword>
<reference evidence="11 12" key="1">
    <citation type="submission" date="2024-02" db="EMBL/GenBank/DDBJ databases">
        <title>Roseibium algae sp. nov., isolated from marine alga (Grateloupia sp.), showing potential in myo-inositol conversion.</title>
        <authorList>
            <person name="Wang Y."/>
        </authorList>
    </citation>
    <scope>NUCLEOTIDE SEQUENCE [LARGE SCALE GENOMIC DNA]</scope>
    <source>
        <strain evidence="11 12">H3510</strain>
    </source>
</reference>
<dbReference type="PANTHER" id="PTHR24221:SF248">
    <property type="entry name" value="ABC TRANSPORTER TRANSMEMBRANE REGION"/>
    <property type="match status" value="1"/>
</dbReference>
<dbReference type="Pfam" id="PF00005">
    <property type="entry name" value="ABC_tran"/>
    <property type="match status" value="1"/>
</dbReference>
<dbReference type="PROSITE" id="PS50929">
    <property type="entry name" value="ABC_TM1F"/>
    <property type="match status" value="1"/>
</dbReference>
<dbReference type="SMART" id="SM00382">
    <property type="entry name" value="AAA"/>
    <property type="match status" value="1"/>
</dbReference>
<protein>
    <submittedName>
        <fullName evidence="11">Type I secretion system permease/ATPase</fullName>
    </submittedName>
</protein>
<dbReference type="RefSeq" id="WP_340272013.1">
    <property type="nucleotide sequence ID" value="NZ_JBAKIA010000001.1"/>
</dbReference>
<keyword evidence="7 8" id="KW-0472">Membrane</keyword>
<evidence type="ECO:0000259" key="10">
    <source>
        <dbReference type="PROSITE" id="PS50929"/>
    </source>
</evidence>
<dbReference type="InterPro" id="IPR036640">
    <property type="entry name" value="ABC1_TM_sf"/>
</dbReference>
<dbReference type="NCBIfam" id="TIGR01842">
    <property type="entry name" value="type_I_sec_PrtD"/>
    <property type="match status" value="1"/>
</dbReference>
<evidence type="ECO:0000256" key="3">
    <source>
        <dbReference type="ARBA" id="ARBA00022692"/>
    </source>
</evidence>
<keyword evidence="6 8" id="KW-1133">Transmembrane helix</keyword>
<dbReference type="InterPro" id="IPR017871">
    <property type="entry name" value="ABC_transporter-like_CS"/>
</dbReference>
<feature type="transmembrane region" description="Helical" evidence="8">
    <location>
        <begin position="12"/>
        <end position="34"/>
    </location>
</feature>
<feature type="domain" description="ABC transmembrane type-1" evidence="10">
    <location>
        <begin position="21"/>
        <end position="299"/>
    </location>
</feature>
<dbReference type="InterPro" id="IPR011527">
    <property type="entry name" value="ABC1_TM_dom"/>
</dbReference>